<evidence type="ECO:0000313" key="1">
    <source>
        <dbReference type="EMBL" id="KKN86871.1"/>
    </source>
</evidence>
<name>A0A0F9WLG5_9ZZZZ</name>
<gene>
    <name evidence="1" type="ORF">LCGC14_0264330</name>
</gene>
<sequence length="100" mass="11253">MIRELAKKVDAGFKVGRVHEGESLEDALFRGGSDDGFWGARFRLDLILDKDDFVKDELADEHGDIDEENVRELAMIRFTLSPAEMVTLGELDEILTLLGE</sequence>
<comment type="caution">
    <text evidence="1">The sequence shown here is derived from an EMBL/GenBank/DDBJ whole genome shotgun (WGS) entry which is preliminary data.</text>
</comment>
<organism evidence="1">
    <name type="scientific">marine sediment metagenome</name>
    <dbReference type="NCBI Taxonomy" id="412755"/>
    <lineage>
        <taxon>unclassified sequences</taxon>
        <taxon>metagenomes</taxon>
        <taxon>ecological metagenomes</taxon>
    </lineage>
</organism>
<dbReference type="EMBL" id="LAZR01000143">
    <property type="protein sequence ID" value="KKN86871.1"/>
    <property type="molecule type" value="Genomic_DNA"/>
</dbReference>
<accession>A0A0F9WLG5</accession>
<reference evidence="1" key="1">
    <citation type="journal article" date="2015" name="Nature">
        <title>Complex archaea that bridge the gap between prokaryotes and eukaryotes.</title>
        <authorList>
            <person name="Spang A."/>
            <person name="Saw J.H."/>
            <person name="Jorgensen S.L."/>
            <person name="Zaremba-Niedzwiedzka K."/>
            <person name="Martijn J."/>
            <person name="Lind A.E."/>
            <person name="van Eijk R."/>
            <person name="Schleper C."/>
            <person name="Guy L."/>
            <person name="Ettema T.J."/>
        </authorList>
    </citation>
    <scope>NUCLEOTIDE SEQUENCE</scope>
</reference>
<proteinExistence type="predicted"/>
<protein>
    <submittedName>
        <fullName evidence="1">Uncharacterized protein</fullName>
    </submittedName>
</protein>
<dbReference type="AlphaFoldDB" id="A0A0F9WLG5"/>